<evidence type="ECO:0000313" key="1">
    <source>
        <dbReference type="EMBL" id="KAI8559589.1"/>
    </source>
</evidence>
<evidence type="ECO:0000313" key="2">
    <source>
        <dbReference type="Proteomes" id="UP001062846"/>
    </source>
</evidence>
<accession>A0ACC0P301</accession>
<keyword evidence="2" id="KW-1185">Reference proteome</keyword>
<comment type="caution">
    <text evidence="1">The sequence shown here is derived from an EMBL/GenBank/DDBJ whole genome shotgun (WGS) entry which is preliminary data.</text>
</comment>
<protein>
    <submittedName>
        <fullName evidence="1">Uncharacterized protein</fullName>
    </submittedName>
</protein>
<name>A0ACC0P301_RHOML</name>
<dbReference type="Proteomes" id="UP001062846">
    <property type="component" value="Chromosome 4"/>
</dbReference>
<proteinExistence type="predicted"/>
<organism evidence="1 2">
    <name type="scientific">Rhododendron molle</name>
    <name type="common">Chinese azalea</name>
    <name type="synonym">Azalea mollis</name>
    <dbReference type="NCBI Taxonomy" id="49168"/>
    <lineage>
        <taxon>Eukaryota</taxon>
        <taxon>Viridiplantae</taxon>
        <taxon>Streptophyta</taxon>
        <taxon>Embryophyta</taxon>
        <taxon>Tracheophyta</taxon>
        <taxon>Spermatophyta</taxon>
        <taxon>Magnoliopsida</taxon>
        <taxon>eudicotyledons</taxon>
        <taxon>Gunneridae</taxon>
        <taxon>Pentapetalae</taxon>
        <taxon>asterids</taxon>
        <taxon>Ericales</taxon>
        <taxon>Ericaceae</taxon>
        <taxon>Ericoideae</taxon>
        <taxon>Rhodoreae</taxon>
        <taxon>Rhododendron</taxon>
    </lineage>
</organism>
<dbReference type="EMBL" id="CM046391">
    <property type="protein sequence ID" value="KAI8559589.1"/>
    <property type="molecule type" value="Genomic_DNA"/>
</dbReference>
<reference evidence="1" key="1">
    <citation type="submission" date="2022-02" db="EMBL/GenBank/DDBJ databases">
        <title>Plant Genome Project.</title>
        <authorList>
            <person name="Zhang R.-G."/>
        </authorList>
    </citation>
    <scope>NUCLEOTIDE SEQUENCE</scope>
    <source>
        <strain evidence="1">AT1</strain>
    </source>
</reference>
<gene>
    <name evidence="1" type="ORF">RHMOL_Rhmol04G0185900</name>
</gene>
<sequence>MEAYPKLDDKIRSTGLKVMVAIVRCEEIASYKLRRLSSDERCLALEDSVQFGPAPGFGNKLSSIRDTYLFEYDMEAFYFDELDSIRIQILEDADKLVSCLVNKLAEIFDSSLTGASSRSCEHVLNVVMQFCKHFCFIRMRQFLRMIMVSALKWVDEVIPDAPYAITEEFMKKLFDEYNIDYNSRG</sequence>